<feature type="domain" description="REJ" evidence="2">
    <location>
        <begin position="33"/>
        <end position="106"/>
    </location>
</feature>
<sequence length="106" mass="11565">MLGPTRGPAPSATSTTGRRCSIRCRSPTAPRELQEARPSTATPGLQPRLQRSLQLSATTTPPLGVNSLPYHMRPPPRVCSTSRSLHHLWFLTTSTSCASFNLRFHG</sequence>
<protein>
    <recommendedName>
        <fullName evidence="2">REJ domain-containing protein</fullName>
    </recommendedName>
</protein>
<name>A0A0A9BAV9_ARUDO</name>
<feature type="region of interest" description="Disordered" evidence="1">
    <location>
        <begin position="1"/>
        <end position="71"/>
    </location>
</feature>
<dbReference type="PROSITE" id="PS51111">
    <property type="entry name" value="REJ"/>
    <property type="match status" value="1"/>
</dbReference>
<dbReference type="InterPro" id="IPR014010">
    <property type="entry name" value="REJ_dom"/>
</dbReference>
<evidence type="ECO:0000256" key="1">
    <source>
        <dbReference type="SAM" id="MobiDB-lite"/>
    </source>
</evidence>
<organism evidence="3">
    <name type="scientific">Arundo donax</name>
    <name type="common">Giant reed</name>
    <name type="synonym">Donax arundinaceus</name>
    <dbReference type="NCBI Taxonomy" id="35708"/>
    <lineage>
        <taxon>Eukaryota</taxon>
        <taxon>Viridiplantae</taxon>
        <taxon>Streptophyta</taxon>
        <taxon>Embryophyta</taxon>
        <taxon>Tracheophyta</taxon>
        <taxon>Spermatophyta</taxon>
        <taxon>Magnoliopsida</taxon>
        <taxon>Liliopsida</taxon>
        <taxon>Poales</taxon>
        <taxon>Poaceae</taxon>
        <taxon>PACMAD clade</taxon>
        <taxon>Arundinoideae</taxon>
        <taxon>Arundineae</taxon>
        <taxon>Arundo</taxon>
    </lineage>
</organism>
<dbReference type="GO" id="GO:0016020">
    <property type="term" value="C:membrane"/>
    <property type="evidence" value="ECO:0007669"/>
    <property type="project" value="UniProtKB-SubCell"/>
</dbReference>
<proteinExistence type="predicted"/>
<reference evidence="3" key="1">
    <citation type="submission" date="2014-09" db="EMBL/GenBank/DDBJ databases">
        <authorList>
            <person name="Magalhaes I.L.F."/>
            <person name="Oliveira U."/>
            <person name="Santos F.R."/>
            <person name="Vidigal T.H.D.A."/>
            <person name="Brescovit A.D."/>
            <person name="Santos A.J."/>
        </authorList>
    </citation>
    <scope>NUCLEOTIDE SEQUENCE</scope>
    <source>
        <tissue evidence="3">Shoot tissue taken approximately 20 cm above the soil surface</tissue>
    </source>
</reference>
<feature type="compositionally biased region" description="Low complexity" evidence="1">
    <location>
        <begin position="45"/>
        <end position="56"/>
    </location>
</feature>
<accession>A0A0A9BAV9</accession>
<evidence type="ECO:0000313" key="3">
    <source>
        <dbReference type="EMBL" id="JAD59308.1"/>
    </source>
</evidence>
<dbReference type="AlphaFoldDB" id="A0A0A9BAV9"/>
<reference evidence="3" key="2">
    <citation type="journal article" date="2015" name="Data Brief">
        <title>Shoot transcriptome of the giant reed, Arundo donax.</title>
        <authorList>
            <person name="Barrero R.A."/>
            <person name="Guerrero F.D."/>
            <person name="Moolhuijzen P."/>
            <person name="Goolsby J.A."/>
            <person name="Tidwell J."/>
            <person name="Bellgard S.E."/>
            <person name="Bellgard M.I."/>
        </authorList>
    </citation>
    <scope>NUCLEOTIDE SEQUENCE</scope>
    <source>
        <tissue evidence="3">Shoot tissue taken approximately 20 cm above the soil surface</tissue>
    </source>
</reference>
<evidence type="ECO:0000259" key="2">
    <source>
        <dbReference type="PROSITE" id="PS51111"/>
    </source>
</evidence>
<dbReference type="EMBL" id="GBRH01238587">
    <property type="protein sequence ID" value="JAD59308.1"/>
    <property type="molecule type" value="Transcribed_RNA"/>
</dbReference>